<reference evidence="1" key="1">
    <citation type="submission" date="2023-05" db="EMBL/GenBank/DDBJ databases">
        <title>Nepenthes gracilis genome sequencing.</title>
        <authorList>
            <person name="Fukushima K."/>
        </authorList>
    </citation>
    <scope>NUCLEOTIDE SEQUENCE</scope>
    <source>
        <strain evidence="1">SING2019-196</strain>
    </source>
</reference>
<gene>
    <name evidence="1" type="ORF">Nepgr_000207</name>
</gene>
<protein>
    <submittedName>
        <fullName evidence="1">Uncharacterized protein</fullName>
    </submittedName>
</protein>
<dbReference type="AlphaFoldDB" id="A0AAD3RWM7"/>
<evidence type="ECO:0000313" key="2">
    <source>
        <dbReference type="Proteomes" id="UP001279734"/>
    </source>
</evidence>
<dbReference type="EMBL" id="BSYO01000001">
    <property type="protein sequence ID" value="GMG98367.1"/>
    <property type="molecule type" value="Genomic_DNA"/>
</dbReference>
<comment type="caution">
    <text evidence="1">The sequence shown here is derived from an EMBL/GenBank/DDBJ whole genome shotgun (WGS) entry which is preliminary data.</text>
</comment>
<name>A0AAD3RWM7_NEPGR</name>
<proteinExistence type="predicted"/>
<keyword evidence="2" id="KW-1185">Reference proteome</keyword>
<sequence>MTEWKLTAISTPPMLNTREPIIIKAIKFISGEINKVPVQPKKEEKTIRYGPSGGRCVVHPFNPLPPVFLFLSSLFCVSLSTRSRRIASRIEDSCPEFGAIGVELKQR</sequence>
<accession>A0AAD3RWM7</accession>
<evidence type="ECO:0000313" key="1">
    <source>
        <dbReference type="EMBL" id="GMG98367.1"/>
    </source>
</evidence>
<dbReference type="Proteomes" id="UP001279734">
    <property type="component" value="Unassembled WGS sequence"/>
</dbReference>
<organism evidence="1 2">
    <name type="scientific">Nepenthes gracilis</name>
    <name type="common">Slender pitcher plant</name>
    <dbReference type="NCBI Taxonomy" id="150966"/>
    <lineage>
        <taxon>Eukaryota</taxon>
        <taxon>Viridiplantae</taxon>
        <taxon>Streptophyta</taxon>
        <taxon>Embryophyta</taxon>
        <taxon>Tracheophyta</taxon>
        <taxon>Spermatophyta</taxon>
        <taxon>Magnoliopsida</taxon>
        <taxon>eudicotyledons</taxon>
        <taxon>Gunneridae</taxon>
        <taxon>Pentapetalae</taxon>
        <taxon>Caryophyllales</taxon>
        <taxon>Nepenthaceae</taxon>
        <taxon>Nepenthes</taxon>
    </lineage>
</organism>